<keyword evidence="3" id="KW-1185">Reference proteome</keyword>
<protein>
    <submittedName>
        <fullName evidence="4">t-SNARE coiled-coil homology domain-containing protein</fullName>
    </submittedName>
</protein>
<dbReference type="Proteomes" id="UP000271162">
    <property type="component" value="Unassembled WGS sequence"/>
</dbReference>
<proteinExistence type="predicted"/>
<reference evidence="2 3" key="2">
    <citation type="submission" date="2018-11" db="EMBL/GenBank/DDBJ databases">
        <authorList>
            <consortium name="Pathogen Informatics"/>
        </authorList>
    </citation>
    <scope>NUCLEOTIDE SEQUENCE [LARGE SCALE GENOMIC DNA]</scope>
</reference>
<dbReference type="AlphaFoldDB" id="A0A0N4Y975"/>
<reference evidence="4" key="1">
    <citation type="submission" date="2017-02" db="UniProtKB">
        <authorList>
            <consortium name="WormBaseParasite"/>
        </authorList>
    </citation>
    <scope>IDENTIFICATION</scope>
</reference>
<evidence type="ECO:0000313" key="2">
    <source>
        <dbReference type="EMBL" id="VDL76428.1"/>
    </source>
</evidence>
<feature type="coiled-coil region" evidence="1">
    <location>
        <begin position="1"/>
        <end position="28"/>
    </location>
</feature>
<evidence type="ECO:0000313" key="4">
    <source>
        <dbReference type="WBParaSite" id="NBR_0001283801-mRNA-1"/>
    </source>
</evidence>
<gene>
    <name evidence="2" type="ORF">NBR_LOCUS12839</name>
</gene>
<accession>A0A0N4Y975</accession>
<name>A0A0N4Y975_NIPBR</name>
<dbReference type="WBParaSite" id="NBR_0001283801-mRNA-1">
    <property type="protein sequence ID" value="NBR_0001283801-mRNA-1"/>
    <property type="gene ID" value="NBR_0001283801"/>
</dbReference>
<evidence type="ECO:0000313" key="3">
    <source>
        <dbReference type="Proteomes" id="UP000271162"/>
    </source>
</evidence>
<dbReference type="EMBL" id="UYSL01020873">
    <property type="protein sequence ID" value="VDL76428.1"/>
    <property type="molecule type" value="Genomic_DNA"/>
</dbReference>
<keyword evidence="1" id="KW-0175">Coiled coil</keyword>
<organism evidence="4">
    <name type="scientific">Nippostrongylus brasiliensis</name>
    <name type="common">Rat hookworm</name>
    <dbReference type="NCBI Taxonomy" id="27835"/>
    <lineage>
        <taxon>Eukaryota</taxon>
        <taxon>Metazoa</taxon>
        <taxon>Ecdysozoa</taxon>
        <taxon>Nematoda</taxon>
        <taxon>Chromadorea</taxon>
        <taxon>Rhabditida</taxon>
        <taxon>Rhabditina</taxon>
        <taxon>Rhabditomorpha</taxon>
        <taxon>Strongyloidea</taxon>
        <taxon>Heligmosomidae</taxon>
        <taxon>Nippostrongylus</taxon>
    </lineage>
</organism>
<sequence length="148" mass="17062">MTRVEKEMADVEEQMGTLKRAVANDENSLTPRLRGIFTQLEEKFAADTDDIDMEGSHVKIEDDYSEAATRNLPQGNLLESTVKQENEKDDRWFPQQLIIATYRMTFWLQSRNWTTVGDHSLKDFPCLRYDWRLATEVPSGGVQLFGGE</sequence>
<evidence type="ECO:0000256" key="1">
    <source>
        <dbReference type="SAM" id="Coils"/>
    </source>
</evidence>